<accession>A0A7M2WVW9</accession>
<evidence type="ECO:0000256" key="4">
    <source>
        <dbReference type="ARBA" id="ARBA00022692"/>
    </source>
</evidence>
<gene>
    <name evidence="11" type="primary">mgtE</name>
    <name evidence="11" type="ORF">IPV69_25600</name>
</gene>
<proteinExistence type="inferred from homology"/>
<evidence type="ECO:0000256" key="2">
    <source>
        <dbReference type="ARBA" id="ARBA00009749"/>
    </source>
</evidence>
<keyword evidence="7 9" id="KW-0472">Membrane</keyword>
<keyword evidence="4 9" id="KW-0812">Transmembrane</keyword>
<dbReference type="KEGG" id="hbs:IPV69_25600"/>
<dbReference type="Gene3D" id="3.10.580.10">
    <property type="entry name" value="CBS-domain"/>
    <property type="match status" value="1"/>
</dbReference>
<comment type="caution">
    <text evidence="9">Lacks conserved residue(s) required for the propagation of feature annotation.</text>
</comment>
<evidence type="ECO:0000256" key="7">
    <source>
        <dbReference type="ARBA" id="ARBA00023136"/>
    </source>
</evidence>
<protein>
    <recommendedName>
        <fullName evidence="9">Magnesium transporter MgtE</fullName>
    </recommendedName>
</protein>
<dbReference type="SUPFAM" id="SSF158791">
    <property type="entry name" value="MgtE N-terminal domain-like"/>
    <property type="match status" value="1"/>
</dbReference>
<dbReference type="SUPFAM" id="SSF161093">
    <property type="entry name" value="MgtE membrane domain-like"/>
    <property type="match status" value="1"/>
</dbReference>
<keyword evidence="3 9" id="KW-0813">Transport</keyword>
<keyword evidence="6 9" id="KW-1133">Transmembrane helix</keyword>
<dbReference type="Pfam" id="PF01769">
    <property type="entry name" value="MgtE"/>
    <property type="match status" value="1"/>
</dbReference>
<dbReference type="SUPFAM" id="SSF54631">
    <property type="entry name" value="CBS-domain pair"/>
    <property type="match status" value="1"/>
</dbReference>
<dbReference type="SMART" id="SM00924">
    <property type="entry name" value="MgtE_N"/>
    <property type="match status" value="1"/>
</dbReference>
<dbReference type="PROSITE" id="PS51371">
    <property type="entry name" value="CBS"/>
    <property type="match status" value="1"/>
</dbReference>
<keyword evidence="12" id="KW-1185">Reference proteome</keyword>
<reference evidence="11 12" key="1">
    <citation type="submission" date="2020-10" db="EMBL/GenBank/DDBJ databases">
        <title>Wide distribution of Phycisphaera-like planctomycetes from WD2101 soil group in peatlands and genome analysis of the first cultivated representative.</title>
        <authorList>
            <person name="Dedysh S.N."/>
            <person name="Beletsky A.V."/>
            <person name="Ivanova A."/>
            <person name="Kulichevskaya I.S."/>
            <person name="Suzina N.E."/>
            <person name="Philippov D.A."/>
            <person name="Rakitin A.L."/>
            <person name="Mardanov A.V."/>
            <person name="Ravin N.V."/>
        </authorList>
    </citation>
    <scope>NUCLEOTIDE SEQUENCE [LARGE SCALE GENOMIC DNA]</scope>
    <source>
        <strain evidence="11 12">M1803</strain>
    </source>
</reference>
<keyword evidence="5 9" id="KW-0460">Magnesium</keyword>
<keyword evidence="9" id="KW-1003">Cell membrane</keyword>
<dbReference type="GO" id="GO:0046872">
    <property type="term" value="F:metal ion binding"/>
    <property type="evidence" value="ECO:0007669"/>
    <property type="project" value="UniProtKB-KW"/>
</dbReference>
<feature type="transmembrane region" description="Helical" evidence="9">
    <location>
        <begin position="358"/>
        <end position="381"/>
    </location>
</feature>
<dbReference type="InterPro" id="IPR046342">
    <property type="entry name" value="CBS_dom_sf"/>
</dbReference>
<evidence type="ECO:0000256" key="1">
    <source>
        <dbReference type="ARBA" id="ARBA00004141"/>
    </source>
</evidence>
<evidence type="ECO:0000256" key="3">
    <source>
        <dbReference type="ARBA" id="ARBA00022448"/>
    </source>
</evidence>
<dbReference type="Pfam" id="PF03448">
    <property type="entry name" value="MgtE_N"/>
    <property type="match status" value="1"/>
</dbReference>
<dbReference type="PANTHER" id="PTHR43773:SF1">
    <property type="entry name" value="MAGNESIUM TRANSPORTER MGTE"/>
    <property type="match status" value="1"/>
</dbReference>
<evidence type="ECO:0000259" key="10">
    <source>
        <dbReference type="PROSITE" id="PS51371"/>
    </source>
</evidence>
<dbReference type="Gene3D" id="1.10.357.20">
    <property type="entry name" value="SLC41 divalent cation transporters, integral membrane domain"/>
    <property type="match status" value="1"/>
</dbReference>
<dbReference type="GO" id="GO:0005886">
    <property type="term" value="C:plasma membrane"/>
    <property type="evidence" value="ECO:0007669"/>
    <property type="project" value="UniProtKB-SubCell"/>
</dbReference>
<comment type="subcellular location">
    <subcellularLocation>
        <location evidence="9">Cell membrane</location>
        <topology evidence="9">Multi-pass membrane protein</topology>
    </subcellularLocation>
    <subcellularLocation>
        <location evidence="1">Membrane</location>
        <topology evidence="1">Multi-pass membrane protein</topology>
    </subcellularLocation>
</comment>
<evidence type="ECO:0000313" key="11">
    <source>
        <dbReference type="EMBL" id="QOV89529.1"/>
    </source>
</evidence>
<name>A0A7M2WVW9_9BACT</name>
<comment type="subunit">
    <text evidence="9">Homodimer.</text>
</comment>
<feature type="transmembrane region" description="Helical" evidence="9">
    <location>
        <begin position="393"/>
        <end position="420"/>
    </location>
</feature>
<dbReference type="GO" id="GO:0015095">
    <property type="term" value="F:magnesium ion transmembrane transporter activity"/>
    <property type="evidence" value="ECO:0007669"/>
    <property type="project" value="UniProtKB-UniRule"/>
</dbReference>
<evidence type="ECO:0000313" key="12">
    <source>
        <dbReference type="Proteomes" id="UP000593765"/>
    </source>
</evidence>
<dbReference type="RefSeq" id="WP_206292573.1">
    <property type="nucleotide sequence ID" value="NZ_CP063458.1"/>
</dbReference>
<dbReference type="InterPro" id="IPR000644">
    <property type="entry name" value="CBS_dom"/>
</dbReference>
<comment type="function">
    <text evidence="9">Acts as a magnesium transporter.</text>
</comment>
<keyword evidence="8" id="KW-0129">CBS domain</keyword>
<evidence type="ECO:0000256" key="5">
    <source>
        <dbReference type="ARBA" id="ARBA00022842"/>
    </source>
</evidence>
<dbReference type="AlphaFoldDB" id="A0A7M2WVW9"/>
<dbReference type="InterPro" id="IPR006669">
    <property type="entry name" value="MgtE_transporter"/>
</dbReference>
<evidence type="ECO:0000256" key="6">
    <source>
        <dbReference type="ARBA" id="ARBA00022989"/>
    </source>
</evidence>
<sequence length="460" mass="50473">MIGTLLQTDLEEIIRRKDWVELRAALSELDPPDIAEIIVDLPQEDEGVIFRVLPREVASAAFSYLPLENQEELVRSLSGEQTQALVAEMTPDDRARLLEELPAPVCRRLLESLTPDELKATRDLLGYPPGTAGRYMTPEYVALPEDVTARHALQLVKKTGRGKETLNVLYIVDGNGKLIEDVRLGSLVLADDEVKVSDIEDRPLVSIPAMATGEEVVAAFEKYDRVALPVVDGDGRMLGIITVDDVLDFAEKKATAEMQKLGGSEALDGAYFEVGFWQMIKKRGGWLAALFLGETLTATAMGKYEHAIEKAAVLALFVPLIISSGGNSGSQATSILIRSLALQDVKLRDWWRVFGRELGTSCTLGVILGAIGFFRICLWHWMGWQDYEGHAYLMATTVWVSLVGVVMFGSLVGSMLPFLLRRLGFDPATASAPFVATLVDVTGLIIYFTVASMILRGTLL</sequence>
<comment type="similarity">
    <text evidence="2 9">Belongs to the SLC41A transporter family.</text>
</comment>
<dbReference type="InterPro" id="IPR006668">
    <property type="entry name" value="Mg_transptr_MgtE_intracell_dom"/>
</dbReference>
<dbReference type="CDD" id="cd04606">
    <property type="entry name" value="CBS_pair_Mg_transporter"/>
    <property type="match status" value="1"/>
</dbReference>
<dbReference type="SMART" id="SM00116">
    <property type="entry name" value="CBS"/>
    <property type="match status" value="1"/>
</dbReference>
<dbReference type="InterPro" id="IPR006667">
    <property type="entry name" value="SLC41_membr_dom"/>
</dbReference>
<dbReference type="InterPro" id="IPR038076">
    <property type="entry name" value="MgtE_N_sf"/>
</dbReference>
<dbReference type="PANTHER" id="PTHR43773">
    <property type="entry name" value="MAGNESIUM TRANSPORTER MGTE"/>
    <property type="match status" value="1"/>
</dbReference>
<organism evidence="11 12">
    <name type="scientific">Humisphaera borealis</name>
    <dbReference type="NCBI Taxonomy" id="2807512"/>
    <lineage>
        <taxon>Bacteria</taxon>
        <taxon>Pseudomonadati</taxon>
        <taxon>Planctomycetota</taxon>
        <taxon>Phycisphaerae</taxon>
        <taxon>Tepidisphaerales</taxon>
        <taxon>Tepidisphaeraceae</taxon>
        <taxon>Humisphaera</taxon>
    </lineage>
</organism>
<evidence type="ECO:0000256" key="9">
    <source>
        <dbReference type="RuleBase" id="RU362011"/>
    </source>
</evidence>
<keyword evidence="9" id="KW-0479">Metal-binding</keyword>
<dbReference type="Proteomes" id="UP000593765">
    <property type="component" value="Chromosome"/>
</dbReference>
<dbReference type="Gene3D" id="1.25.60.10">
    <property type="entry name" value="MgtE N-terminal domain-like"/>
    <property type="match status" value="1"/>
</dbReference>
<dbReference type="Pfam" id="PF00571">
    <property type="entry name" value="CBS"/>
    <property type="match status" value="2"/>
</dbReference>
<feature type="transmembrane region" description="Helical" evidence="9">
    <location>
        <begin position="432"/>
        <end position="455"/>
    </location>
</feature>
<dbReference type="NCBIfam" id="TIGR00400">
    <property type="entry name" value="mgtE"/>
    <property type="match status" value="1"/>
</dbReference>
<feature type="domain" description="CBS" evidence="10">
    <location>
        <begin position="200"/>
        <end position="257"/>
    </location>
</feature>
<dbReference type="InterPro" id="IPR036739">
    <property type="entry name" value="SLC41_membr_dom_sf"/>
</dbReference>
<dbReference type="EMBL" id="CP063458">
    <property type="protein sequence ID" value="QOV89529.1"/>
    <property type="molecule type" value="Genomic_DNA"/>
</dbReference>
<evidence type="ECO:0000256" key="8">
    <source>
        <dbReference type="PROSITE-ProRule" id="PRU00703"/>
    </source>
</evidence>